<dbReference type="NCBIfam" id="NF002204">
    <property type="entry name" value="PRK01077.1"/>
    <property type="match status" value="1"/>
</dbReference>
<evidence type="ECO:0000256" key="4">
    <source>
        <dbReference type="ARBA" id="ARBA00022840"/>
    </source>
</evidence>
<dbReference type="Gene3D" id="3.40.50.300">
    <property type="entry name" value="P-loop containing nucleotide triphosphate hydrolases"/>
    <property type="match status" value="2"/>
</dbReference>
<evidence type="ECO:0000256" key="1">
    <source>
        <dbReference type="ARBA" id="ARBA00001946"/>
    </source>
</evidence>
<dbReference type="GO" id="GO:0009236">
    <property type="term" value="P:cobalamin biosynthetic process"/>
    <property type="evidence" value="ECO:0007669"/>
    <property type="project" value="UniProtKB-UniRule"/>
</dbReference>
<feature type="site" description="Increases nucleophilicity of active site Cys" evidence="7">
    <location>
        <position position="503"/>
    </location>
</feature>
<dbReference type="Pfam" id="PF01656">
    <property type="entry name" value="CbiA"/>
    <property type="match status" value="1"/>
</dbReference>
<comment type="function">
    <text evidence="7">Catalyzes the ATP-dependent amidation of the two carboxylate groups at positions a and c of hydrogenobyrinate, using either L-glutamine or ammonia as the nitrogen source.</text>
</comment>
<comment type="catalytic activity">
    <reaction evidence="7">
        <text>hydrogenobyrinate + 2 L-glutamine + 2 ATP + 2 H2O = hydrogenobyrinate a,c-diamide + 2 L-glutamate + 2 ADP + 2 phosphate + 2 H(+)</text>
        <dbReference type="Rhea" id="RHEA:12544"/>
        <dbReference type="ChEBI" id="CHEBI:15377"/>
        <dbReference type="ChEBI" id="CHEBI:15378"/>
        <dbReference type="ChEBI" id="CHEBI:29985"/>
        <dbReference type="ChEBI" id="CHEBI:30616"/>
        <dbReference type="ChEBI" id="CHEBI:43474"/>
        <dbReference type="ChEBI" id="CHEBI:58359"/>
        <dbReference type="ChEBI" id="CHEBI:77873"/>
        <dbReference type="ChEBI" id="CHEBI:77874"/>
        <dbReference type="ChEBI" id="CHEBI:456216"/>
        <dbReference type="EC" id="6.3.5.9"/>
    </reaction>
</comment>
<dbReference type="Pfam" id="PF07685">
    <property type="entry name" value="GATase_3"/>
    <property type="match status" value="1"/>
</dbReference>
<reference evidence="11" key="3">
    <citation type="journal article" date="2021" name="bioRxiv">
        <title>Bilateral symmetry of linear streptomycete chromosomes.</title>
        <authorList>
            <person name="Algora-Gallardo L."/>
            <person name="Schniete J.K."/>
            <person name="Mark D.R."/>
            <person name="Hunter I.S."/>
            <person name="Herron P.R."/>
        </authorList>
    </citation>
    <scope>NUCLEOTIDE SEQUENCE</scope>
    <source>
        <strain evidence="11">ATCC 10970</strain>
    </source>
</reference>
<dbReference type="PANTHER" id="PTHR43873:SF1">
    <property type="entry name" value="COBYRINATE A,C-DIAMIDE SYNTHASE"/>
    <property type="match status" value="1"/>
</dbReference>
<dbReference type="InterPro" id="IPR011698">
    <property type="entry name" value="GATase_3"/>
</dbReference>
<dbReference type="InterPro" id="IPR002586">
    <property type="entry name" value="CobQ/CobB/MinD/ParA_Nub-bd_dom"/>
</dbReference>
<evidence type="ECO:0000256" key="6">
    <source>
        <dbReference type="ARBA" id="ARBA00022962"/>
    </source>
</evidence>
<dbReference type="Proteomes" id="UP000011074">
    <property type="component" value="Chromosome"/>
</dbReference>
<keyword evidence="5 7" id="KW-0460">Magnesium</keyword>
<accession>A0A8A1V3S8</accession>
<comment type="pathway">
    <text evidence="7">Cofactor biosynthesis; adenosylcobalamin biosynthesis; cob(II)yrinate a,c-diamide from precorrin-2 (aerobic route): step 9/10.</text>
</comment>
<dbReference type="Gene3D" id="3.40.50.880">
    <property type="match status" value="1"/>
</dbReference>
<comment type="similarity">
    <text evidence="7">Belongs to the CobB/CbiA family.</text>
</comment>
<dbReference type="GO" id="GO:0042242">
    <property type="term" value="F:cobyrinic acid a,c-diamide synthase activity"/>
    <property type="evidence" value="ECO:0007669"/>
    <property type="project" value="InterPro"/>
</dbReference>
<dbReference type="SUPFAM" id="SSF52317">
    <property type="entry name" value="Class I glutamine amidotransferase-like"/>
    <property type="match status" value="1"/>
</dbReference>
<organism evidence="11 12">
    <name type="scientific">Streptomyces rimosus subsp. rimosus (strain ATCC 10970 / DSM 40260 / JCM 4667 / NRRL 2234)</name>
    <dbReference type="NCBI Taxonomy" id="1265868"/>
    <lineage>
        <taxon>Bacteria</taxon>
        <taxon>Bacillati</taxon>
        <taxon>Actinomycetota</taxon>
        <taxon>Actinomycetes</taxon>
        <taxon>Kitasatosporales</taxon>
        <taxon>Streptomycetaceae</taxon>
        <taxon>Streptomyces</taxon>
    </lineage>
</organism>
<reference evidence="11" key="1">
    <citation type="submission" date="2012-12" db="EMBL/GenBank/DDBJ databases">
        <authorList>
            <person name="Pethick F.E."/>
            <person name="MacFadyen A.C."/>
            <person name="Tang Z."/>
            <person name="Sangal V."/>
            <person name="Tze-Tze L."/>
            <person name="Chu J."/>
            <person name="Guo M."/>
            <person name="Kirby R."/>
            <person name="Hoskisson P.A."/>
            <person name="Herron P.R."/>
            <person name="Hunter I.S."/>
        </authorList>
    </citation>
    <scope>NUCLEOTIDE SEQUENCE</scope>
    <source>
        <strain evidence="11">ATCC 10970</strain>
    </source>
</reference>
<dbReference type="PROSITE" id="PS51274">
    <property type="entry name" value="GATASE_COBBQ"/>
    <property type="match status" value="1"/>
</dbReference>
<feature type="domain" description="CobQ/CobB/MinD/ParA nucleotide binding" evidence="9">
    <location>
        <begin position="72"/>
        <end position="255"/>
    </location>
</feature>
<dbReference type="GO" id="GO:0005524">
    <property type="term" value="F:ATP binding"/>
    <property type="evidence" value="ECO:0007669"/>
    <property type="project" value="UniProtKB-UniRule"/>
</dbReference>
<dbReference type="NCBIfam" id="TIGR00379">
    <property type="entry name" value="cobB"/>
    <property type="match status" value="1"/>
</dbReference>
<feature type="region of interest" description="Disordered" evidence="8">
    <location>
        <begin position="30"/>
        <end position="66"/>
    </location>
</feature>
<keyword evidence="2 7" id="KW-0436">Ligase</keyword>
<proteinExistence type="inferred from homology"/>
<keyword evidence="7" id="KW-0169">Cobalamin biosynthesis</keyword>
<evidence type="ECO:0000256" key="5">
    <source>
        <dbReference type="ARBA" id="ARBA00022842"/>
    </source>
</evidence>
<gene>
    <name evidence="7" type="primary">cobB</name>
    <name evidence="11" type="ORF">SRIM_039285</name>
</gene>
<sequence>MTAWNRPLHRPAGSARIADWTKGARRTVFDSAGPEPGCTLRHCTEDPARSGGAAVNNTASTDPAPRSRPAFVVAATHSSAGKTTVTAIVLRLLRERGLKVQAFKIGPDFIDPGYHREITGRPSINLDLWMMGVEGVRGSFSRWSAEADVCVIEAMGGLYDGENGTEKGSAAHIAKLLGLPVVVVMDVWGMTRTSGAVLGGLMAFDPEVRIAACVLNQVGSRTHAEMVLTALPDQLRELVAGWVERSEHLRVDERHLGLTTVEENPTAAAERAAAQVASGRTVDVDRLLATTRTALPDPGETSAHHPPRGTGPGASHVRLAVARDAAFCFYYEENLRALEDAGFTLVPFRPTVDSQLPDGADAVYLGGGYPESFTAELAANRSLAHELRARAAHGMPVYAECGGMMYLARSLTGFDGKAAAMTGILPIDVVMDRRYLAIHYVEVRTQAPSPLGEAGQRARGQEFHQSRITTAEIEPNLYEVTTSTGERRRAGFVLDNVAASYIHLHFSMHPEIPRNFLSAALRYAKKVPAV</sequence>
<reference evidence="11" key="2">
    <citation type="submission" date="2020-01" db="EMBL/GenBank/DDBJ databases">
        <authorList>
            <person name="Algora L."/>
            <person name="Schniete J.K."/>
            <person name="MacFadyen A."/>
            <person name="Hoskisson P.A."/>
            <person name="Hunter I.S."/>
            <person name="Herron P.R."/>
        </authorList>
    </citation>
    <scope>NUCLEOTIDE SEQUENCE</scope>
    <source>
        <strain evidence="11">ATCC 10970</strain>
    </source>
</reference>
<keyword evidence="6 7" id="KW-0315">Glutamine amidotransferase</keyword>
<dbReference type="InterPro" id="IPR027417">
    <property type="entry name" value="P-loop_NTPase"/>
</dbReference>
<dbReference type="PANTHER" id="PTHR43873">
    <property type="entry name" value="COBYRINATE A,C-DIAMIDE SYNTHASE"/>
    <property type="match status" value="1"/>
</dbReference>
<protein>
    <recommendedName>
        <fullName evidence="7">Hydrogenobyrinate a,c-diamide synthase</fullName>
        <ecNumber evidence="7">6.3.5.9</ecNumber>
    </recommendedName>
    <alternativeName>
        <fullName evidence="7">Hydrogenobyrinic acid a,c-diamide synthase</fullName>
    </alternativeName>
</protein>
<evidence type="ECO:0000313" key="11">
    <source>
        <dbReference type="EMBL" id="QST85364.1"/>
    </source>
</evidence>
<evidence type="ECO:0000256" key="7">
    <source>
        <dbReference type="HAMAP-Rule" id="MF_00027"/>
    </source>
</evidence>
<feature type="active site" description="Nucleophile" evidence="7">
    <location>
        <position position="401"/>
    </location>
</feature>
<dbReference type="AlphaFoldDB" id="A0A8A1V3S8"/>
<dbReference type="CDD" id="cd05388">
    <property type="entry name" value="CobB_N"/>
    <property type="match status" value="1"/>
</dbReference>
<keyword evidence="4 7" id="KW-0067">ATP-binding</keyword>
<comment type="miscellaneous">
    <text evidence="7">The a and c carboxylates of hydrogenobyrinate are activated for nucleophilic attack via formation of a phosphorylated intermediate by ATP. CobB catalyzes first the amidation of the c-carboxylate, and then that of the a-carboxylate.</text>
</comment>
<dbReference type="InterPro" id="IPR029062">
    <property type="entry name" value="Class_I_gatase-like"/>
</dbReference>
<keyword evidence="3 7" id="KW-0547">Nucleotide-binding</keyword>
<dbReference type="CDD" id="cd03130">
    <property type="entry name" value="GATase1_CobB"/>
    <property type="match status" value="1"/>
</dbReference>
<dbReference type="GO" id="GO:0043802">
    <property type="term" value="F:hydrogenobyrinic acid a,c-diamide synthase (glutamine-hydrolysing) activity"/>
    <property type="evidence" value="ECO:0007669"/>
    <property type="project" value="UniProtKB-UniRule"/>
</dbReference>
<evidence type="ECO:0000259" key="9">
    <source>
        <dbReference type="Pfam" id="PF01656"/>
    </source>
</evidence>
<dbReference type="HAMAP" id="MF_00027">
    <property type="entry name" value="CobB_CbiA"/>
    <property type="match status" value="1"/>
</dbReference>
<evidence type="ECO:0000256" key="3">
    <source>
        <dbReference type="ARBA" id="ARBA00022741"/>
    </source>
</evidence>
<comment type="cofactor">
    <cofactor evidence="1 7">
        <name>Mg(2+)</name>
        <dbReference type="ChEBI" id="CHEBI:18420"/>
    </cofactor>
</comment>
<dbReference type="EMBL" id="CP048261">
    <property type="protein sequence ID" value="QST85364.1"/>
    <property type="molecule type" value="Genomic_DNA"/>
</dbReference>
<dbReference type="InterPro" id="IPR004484">
    <property type="entry name" value="CbiA/CobB_synth"/>
</dbReference>
<dbReference type="UniPathway" id="UPA00148">
    <property type="reaction ID" value="UER00220"/>
</dbReference>
<evidence type="ECO:0000256" key="2">
    <source>
        <dbReference type="ARBA" id="ARBA00022598"/>
    </source>
</evidence>
<comment type="domain">
    <text evidence="7">Comprises of two domains. The C-terminal domain contains the binding site for glutamine and catalyzes the hydrolysis of this substrate to glutamate and ammonia. The N-terminal domain is anticipated to bind ATP and hydrogenobyrinate and catalyzes the ultimate synthesis of the diamide product. The ammonia produced via the glutaminase domain is probably translocated to the adjacent domain via a molecular tunnel, where it reacts with an activated intermediate.</text>
</comment>
<feature type="domain" description="CobB/CobQ-like glutamine amidotransferase" evidence="10">
    <location>
        <begin position="319"/>
        <end position="508"/>
    </location>
</feature>
<evidence type="ECO:0000313" key="12">
    <source>
        <dbReference type="Proteomes" id="UP000011074"/>
    </source>
</evidence>
<dbReference type="SUPFAM" id="SSF52540">
    <property type="entry name" value="P-loop containing nucleoside triphosphate hydrolases"/>
    <property type="match status" value="1"/>
</dbReference>
<dbReference type="EC" id="6.3.5.9" evidence="7"/>
<evidence type="ECO:0000256" key="8">
    <source>
        <dbReference type="SAM" id="MobiDB-lite"/>
    </source>
</evidence>
<evidence type="ECO:0000259" key="10">
    <source>
        <dbReference type="Pfam" id="PF07685"/>
    </source>
</evidence>
<feature type="region of interest" description="Disordered" evidence="8">
    <location>
        <begin position="293"/>
        <end position="315"/>
    </location>
</feature>
<name>A0A8A1V3S8_STRR1</name>